<keyword evidence="4" id="KW-1185">Reference proteome</keyword>
<dbReference type="InterPro" id="IPR014044">
    <property type="entry name" value="CAP_dom"/>
</dbReference>
<dbReference type="AlphaFoldDB" id="A0A545AZQ4"/>
<feature type="domain" description="SCP" evidence="2">
    <location>
        <begin position="166"/>
        <end position="293"/>
    </location>
</feature>
<evidence type="ECO:0000256" key="1">
    <source>
        <dbReference type="SAM" id="MobiDB-lite"/>
    </source>
</evidence>
<organism evidence="3 4">
    <name type="scientific">Cryptosporangium phraense</name>
    <dbReference type="NCBI Taxonomy" id="2593070"/>
    <lineage>
        <taxon>Bacteria</taxon>
        <taxon>Bacillati</taxon>
        <taxon>Actinomycetota</taxon>
        <taxon>Actinomycetes</taxon>
        <taxon>Cryptosporangiales</taxon>
        <taxon>Cryptosporangiaceae</taxon>
        <taxon>Cryptosporangium</taxon>
    </lineage>
</organism>
<dbReference type="Pfam" id="PF00188">
    <property type="entry name" value="CAP"/>
    <property type="match status" value="1"/>
</dbReference>
<evidence type="ECO:0000259" key="2">
    <source>
        <dbReference type="Pfam" id="PF00188"/>
    </source>
</evidence>
<evidence type="ECO:0000313" key="4">
    <source>
        <dbReference type="Proteomes" id="UP000317982"/>
    </source>
</evidence>
<dbReference type="SUPFAM" id="SSF55797">
    <property type="entry name" value="PR-1-like"/>
    <property type="match status" value="1"/>
</dbReference>
<evidence type="ECO:0000313" key="3">
    <source>
        <dbReference type="EMBL" id="TQS46788.1"/>
    </source>
</evidence>
<sequence>MSMGPSMPATRLHPENPRSLTDRFRTSAGSPPTFLVTPTATAAGANQGGFLVRNTTVRTKLAFGVLTAAIFTTMAVGAGSAASAAEYPSGGYDNYRYSTSYGPWVKRHSQRPVSTTVQQAAPVKTAPVNTAPATPAPAAPANTVTATGPTATGGNNAPVQAVLLQINKVRAAAGAKALTLNNQLVSAAHQHNLTMAGGCGLSHQCAGEGNGGARISAQGLKWSAWAENIGYGTTSAATDAAHTAVATKITQSMIDEVAPNDGHRRNILNPSLSQIGIDLYRDSNGTLWMTQDFAN</sequence>
<dbReference type="PANTHER" id="PTHR31157:SF1">
    <property type="entry name" value="SCP DOMAIN-CONTAINING PROTEIN"/>
    <property type="match status" value="1"/>
</dbReference>
<proteinExistence type="predicted"/>
<dbReference type="Proteomes" id="UP000317982">
    <property type="component" value="Unassembled WGS sequence"/>
</dbReference>
<reference evidence="3 4" key="1">
    <citation type="submission" date="2019-07" db="EMBL/GenBank/DDBJ databases">
        <title>Cryptosporangium phraense sp. nov., isolated from plant litter.</title>
        <authorList>
            <person name="Suriyachadkun C."/>
        </authorList>
    </citation>
    <scope>NUCLEOTIDE SEQUENCE [LARGE SCALE GENOMIC DNA]</scope>
    <source>
        <strain evidence="3 4">A-T 5661</strain>
    </source>
</reference>
<dbReference type="EMBL" id="VIRS01000001">
    <property type="protein sequence ID" value="TQS46788.1"/>
    <property type="molecule type" value="Genomic_DNA"/>
</dbReference>
<comment type="caution">
    <text evidence="3">The sequence shown here is derived from an EMBL/GenBank/DDBJ whole genome shotgun (WGS) entry which is preliminary data.</text>
</comment>
<dbReference type="InterPro" id="IPR035940">
    <property type="entry name" value="CAP_sf"/>
</dbReference>
<name>A0A545AZQ4_9ACTN</name>
<dbReference type="CDD" id="cd05379">
    <property type="entry name" value="CAP_bacterial"/>
    <property type="match status" value="1"/>
</dbReference>
<protein>
    <submittedName>
        <fullName evidence="3">CAP domain-containing protein</fullName>
    </submittedName>
</protein>
<feature type="compositionally biased region" description="Basic and acidic residues" evidence="1">
    <location>
        <begin position="12"/>
        <end position="25"/>
    </location>
</feature>
<dbReference type="OrthoDB" id="8611574at2"/>
<gene>
    <name evidence="3" type="ORF">FL583_00465</name>
</gene>
<dbReference type="InParanoid" id="A0A545AZQ4"/>
<dbReference type="PANTHER" id="PTHR31157">
    <property type="entry name" value="SCP DOMAIN-CONTAINING PROTEIN"/>
    <property type="match status" value="1"/>
</dbReference>
<accession>A0A545AZQ4</accession>
<feature type="region of interest" description="Disordered" evidence="1">
    <location>
        <begin position="1"/>
        <end position="38"/>
    </location>
</feature>
<dbReference type="Gene3D" id="3.40.33.10">
    <property type="entry name" value="CAP"/>
    <property type="match status" value="1"/>
</dbReference>